<proteinExistence type="predicted"/>
<evidence type="ECO:0000313" key="2">
    <source>
        <dbReference type="Proteomes" id="UP000593567"/>
    </source>
</evidence>
<gene>
    <name evidence="1" type="ORF">EB796_016819</name>
</gene>
<dbReference type="EMBL" id="VXIV02002521">
    <property type="protein sequence ID" value="KAF6024876.1"/>
    <property type="molecule type" value="Genomic_DNA"/>
</dbReference>
<comment type="caution">
    <text evidence="1">The sequence shown here is derived from an EMBL/GenBank/DDBJ whole genome shotgun (WGS) entry which is preliminary data.</text>
</comment>
<dbReference type="AlphaFoldDB" id="A0A7J7JH04"/>
<sequence length="602" mass="68184">MYILGQVQDDLEQEVSDKGGRRQKPRACLQQYQIAIGYFLILRMIPIGGRRRNASVDSSFSEGNRSSGKFSIALTQALGEQEQKMDLLASRRESLAAVDSVKRPIIGKADVDTESKFNLFRQTLWHWRSSLHLKNTLFTLVEAGCVALQHRFLQQAYIYLKFAHLITTKIKQKINPLTGEPLTDQTELLEGFWVSHSTKLVTLIALVSLLVFDHPYELGVNQQHMLLHLMARLLHMLTPVLCLDRPTDASAQLEVSRILSSLYHSQGTSKGSVVVQLLLDTSLGISQQTQDEFEVLICYGNIIHHYQQEAKFSALHRVVNKTNVFERELNLNEVDKTKKGLIRLAQFYLNLVKLHSSLCEGDSSGVSESVNKINGIVKEVPDKDGLNNLYFVPTLHQAALRELCHRPEDLGAAILSLQTVDDATYFTCLWEEFIAAGFVGNELVTADLKEEMMSYTQETLDYRLENIPDHEVTPLDTDIYEHNILASYVLYMLVKKEFSSPLEMQNSIVLMEALQPKELNTYWKVHVYAKVAMAAVLALEQTKNADSLRVLAAKMLNNLNSSCKSVPVFLTTYKKLQRALASWQKEGIILKDFIHIANVHKH</sequence>
<reference evidence="1" key="1">
    <citation type="submission" date="2020-06" db="EMBL/GenBank/DDBJ databases">
        <title>Draft genome of Bugula neritina, a colonial animal packing powerful symbionts and potential medicines.</title>
        <authorList>
            <person name="Rayko M."/>
        </authorList>
    </citation>
    <scope>NUCLEOTIDE SEQUENCE [LARGE SCALE GENOMIC DNA]</scope>
    <source>
        <strain evidence="1">Kwan_BN1</strain>
    </source>
</reference>
<name>A0A7J7JH04_BUGNE</name>
<dbReference type="Proteomes" id="UP000593567">
    <property type="component" value="Unassembled WGS sequence"/>
</dbReference>
<protein>
    <submittedName>
        <fullName evidence="1">Uncharacterized protein</fullName>
    </submittedName>
</protein>
<accession>A0A7J7JH04</accession>
<evidence type="ECO:0000313" key="1">
    <source>
        <dbReference type="EMBL" id="KAF6024876.1"/>
    </source>
</evidence>
<keyword evidence="2" id="KW-1185">Reference proteome</keyword>
<organism evidence="1 2">
    <name type="scientific">Bugula neritina</name>
    <name type="common">Brown bryozoan</name>
    <name type="synonym">Sertularia neritina</name>
    <dbReference type="NCBI Taxonomy" id="10212"/>
    <lineage>
        <taxon>Eukaryota</taxon>
        <taxon>Metazoa</taxon>
        <taxon>Spiralia</taxon>
        <taxon>Lophotrochozoa</taxon>
        <taxon>Bryozoa</taxon>
        <taxon>Gymnolaemata</taxon>
        <taxon>Cheilostomatida</taxon>
        <taxon>Flustrina</taxon>
        <taxon>Buguloidea</taxon>
        <taxon>Bugulidae</taxon>
        <taxon>Bugula</taxon>
    </lineage>
</organism>